<dbReference type="Proteomes" id="UP000424462">
    <property type="component" value="Chromosome"/>
</dbReference>
<dbReference type="AlphaFoldDB" id="A0A6B8W6E4"/>
<keyword evidence="1" id="KW-0812">Transmembrane</keyword>
<feature type="chain" id="PRO_5025637164" evidence="2">
    <location>
        <begin position="29"/>
        <end position="80"/>
    </location>
</feature>
<keyword evidence="2" id="KW-0732">Signal</keyword>
<evidence type="ECO:0000313" key="4">
    <source>
        <dbReference type="Proteomes" id="UP000424462"/>
    </source>
</evidence>
<evidence type="ECO:0000256" key="2">
    <source>
        <dbReference type="SAM" id="SignalP"/>
    </source>
</evidence>
<feature type="signal peptide" evidence="2">
    <location>
        <begin position="1"/>
        <end position="28"/>
    </location>
</feature>
<name>A0A6B8W6E4_9CORY</name>
<keyword evidence="1" id="KW-0472">Membrane</keyword>
<accession>A0A6B8W6E4</accession>
<dbReference type="EMBL" id="CP046455">
    <property type="protein sequence ID" value="QGU08161.1"/>
    <property type="molecule type" value="Genomic_DNA"/>
</dbReference>
<organism evidence="3 4">
    <name type="scientific">Corynebacterium occultum</name>
    <dbReference type="NCBI Taxonomy" id="2675219"/>
    <lineage>
        <taxon>Bacteria</taxon>
        <taxon>Bacillati</taxon>
        <taxon>Actinomycetota</taxon>
        <taxon>Actinomycetes</taxon>
        <taxon>Mycobacteriales</taxon>
        <taxon>Corynebacteriaceae</taxon>
        <taxon>Corynebacterium</taxon>
    </lineage>
</organism>
<proteinExistence type="predicted"/>
<protein>
    <submittedName>
        <fullName evidence="3">Uncharacterized protein</fullName>
    </submittedName>
</protein>
<gene>
    <name evidence="3" type="ORF">COCCU_11250</name>
</gene>
<evidence type="ECO:0000256" key="1">
    <source>
        <dbReference type="SAM" id="Phobius"/>
    </source>
</evidence>
<sequence precursor="true">MRIPKQMLAVGMAAALSFSALSTPSAMAQTRQEVDVMNSSGSGGVTQLPAMSLITVAMLPWMISCAIKGQLGIEDPGCII</sequence>
<feature type="transmembrane region" description="Helical" evidence="1">
    <location>
        <begin position="44"/>
        <end position="63"/>
    </location>
</feature>
<keyword evidence="4" id="KW-1185">Reference proteome</keyword>
<evidence type="ECO:0000313" key="3">
    <source>
        <dbReference type="EMBL" id="QGU08161.1"/>
    </source>
</evidence>
<dbReference type="RefSeq" id="WP_156231571.1">
    <property type="nucleotide sequence ID" value="NZ_CP046455.1"/>
</dbReference>
<reference evidence="3 4" key="1">
    <citation type="submission" date="2019-11" db="EMBL/GenBank/DDBJ databases">
        <title>Complete genome sequence of Corynebacterium kalinowskii 1959, a novel Corynebacterium species isolated from soil of a small paddock in Vilsendorf, Germany.</title>
        <authorList>
            <person name="Schaffert L."/>
            <person name="Ruwe M."/>
            <person name="Milse J."/>
            <person name="Hanuschka K."/>
            <person name="Ortseifen V."/>
            <person name="Droste J."/>
            <person name="Brandt D."/>
            <person name="Schlueter L."/>
            <person name="Kutter Y."/>
            <person name="Vinke S."/>
            <person name="Viehoefer P."/>
            <person name="Jacob L."/>
            <person name="Luebke N.-C."/>
            <person name="Schulte-Berndt E."/>
            <person name="Hain C."/>
            <person name="Linder M."/>
            <person name="Schmidt P."/>
            <person name="Wollenschlaeger L."/>
            <person name="Luttermann T."/>
            <person name="Thieme E."/>
            <person name="Hassa J."/>
            <person name="Haak M."/>
            <person name="Wittchen M."/>
            <person name="Mentz A."/>
            <person name="Persicke M."/>
            <person name="Busche T."/>
            <person name="Ruckert C."/>
        </authorList>
    </citation>
    <scope>NUCLEOTIDE SEQUENCE [LARGE SCALE GENOMIC DNA]</scope>
    <source>
        <strain evidence="3 4">2039</strain>
    </source>
</reference>
<dbReference type="KEGG" id="cok:COCCU_11250"/>
<keyword evidence="1" id="KW-1133">Transmembrane helix</keyword>